<evidence type="ECO:0000259" key="3">
    <source>
        <dbReference type="Pfam" id="PF14988"/>
    </source>
</evidence>
<feature type="region of interest" description="Disordered" evidence="2">
    <location>
        <begin position="1"/>
        <end position="48"/>
    </location>
</feature>
<organism evidence="4 5">
    <name type="scientific">Microcaecilia unicolor</name>
    <dbReference type="NCBI Taxonomy" id="1415580"/>
    <lineage>
        <taxon>Eukaryota</taxon>
        <taxon>Metazoa</taxon>
        <taxon>Chordata</taxon>
        <taxon>Craniata</taxon>
        <taxon>Vertebrata</taxon>
        <taxon>Euteleostomi</taxon>
        <taxon>Amphibia</taxon>
        <taxon>Gymnophiona</taxon>
        <taxon>Siphonopidae</taxon>
        <taxon>Microcaecilia</taxon>
    </lineage>
</organism>
<feature type="compositionally biased region" description="Basic and acidic residues" evidence="2">
    <location>
        <begin position="38"/>
        <end position="48"/>
    </location>
</feature>
<name>A0A6P7X742_9AMPH</name>
<dbReference type="KEGG" id="muo:115465131"/>
<dbReference type="OrthoDB" id="2129492at2759"/>
<sequence length="310" mass="36390">MPVKKKQPKEKGKNLRTNPNPAQGTSLGSGEGAESTEEAPKAAKTEKEALLQQEYDKLTAEFECLRKKMDLLRNENEFLQKEAQQIRVDSQEYMSYMSKRTQKRQSAIITLSDQNKKELEKIEKQKEELQFQFRAKEEELRKNLLQKESELLRINKDIADLQSVKDLQQEQQSRIKELEREVMASRGKHIQNLLQIKSSFLQEKAAFENGTQQQMLTLTKQAQEEAMCSMIQESERAIVENQQHRQELLHLIRRSRILQAHKLRLEEQNKQLLWEKQYSQSLARIRHQRKSDIPQKQSGETSFQSATEIK</sequence>
<dbReference type="PANTHER" id="PTHR14845:SF0">
    <property type="entry name" value="DUF4515 DOMAIN-CONTAINING PROTEIN"/>
    <property type="match status" value="1"/>
</dbReference>
<feature type="compositionally biased region" description="Polar residues" evidence="2">
    <location>
        <begin position="294"/>
        <end position="310"/>
    </location>
</feature>
<dbReference type="InterPro" id="IPR032777">
    <property type="entry name" value="DUF4515"/>
</dbReference>
<evidence type="ECO:0000313" key="5">
    <source>
        <dbReference type="RefSeq" id="XP_030051392.1"/>
    </source>
</evidence>
<dbReference type="Pfam" id="PF14988">
    <property type="entry name" value="DUF4515"/>
    <property type="match status" value="1"/>
</dbReference>
<proteinExistence type="predicted"/>
<keyword evidence="4" id="KW-1185">Reference proteome</keyword>
<evidence type="ECO:0000256" key="1">
    <source>
        <dbReference type="ARBA" id="ARBA00023054"/>
    </source>
</evidence>
<evidence type="ECO:0000256" key="2">
    <source>
        <dbReference type="SAM" id="MobiDB-lite"/>
    </source>
</evidence>
<feature type="domain" description="DUF4515" evidence="3">
    <location>
        <begin position="89"/>
        <end position="282"/>
    </location>
</feature>
<dbReference type="RefSeq" id="XP_030051392.1">
    <property type="nucleotide sequence ID" value="XM_030195532.1"/>
</dbReference>
<gene>
    <name evidence="5" type="primary">LOC115465131</name>
</gene>
<accession>A0A6P7X742</accession>
<reference evidence="5" key="1">
    <citation type="submission" date="2025-08" db="UniProtKB">
        <authorList>
            <consortium name="RefSeq"/>
        </authorList>
    </citation>
    <scope>IDENTIFICATION</scope>
</reference>
<dbReference type="Proteomes" id="UP000515156">
    <property type="component" value="Chromosome 3"/>
</dbReference>
<dbReference type="AlphaFoldDB" id="A0A6P7X742"/>
<keyword evidence="1" id="KW-0175">Coiled coil</keyword>
<feature type="region of interest" description="Disordered" evidence="2">
    <location>
        <begin position="286"/>
        <end position="310"/>
    </location>
</feature>
<evidence type="ECO:0000313" key="4">
    <source>
        <dbReference type="Proteomes" id="UP000515156"/>
    </source>
</evidence>
<dbReference type="GeneID" id="115465131"/>
<protein>
    <submittedName>
        <fullName evidence="5">Coiled-coil domain-containing protein 166-like</fullName>
    </submittedName>
</protein>
<dbReference type="PANTHER" id="PTHR14845">
    <property type="entry name" value="COILED-COIL DOMAIN-CONTAINING 166"/>
    <property type="match status" value="1"/>
</dbReference>
<dbReference type="InParanoid" id="A0A6P7X742"/>